<dbReference type="InterPro" id="IPR050491">
    <property type="entry name" value="AmpC-like"/>
</dbReference>
<name>D3PXB0_STANL</name>
<feature type="transmembrane region" description="Helical" evidence="1">
    <location>
        <begin position="530"/>
        <end position="553"/>
    </location>
</feature>
<dbReference type="SUPFAM" id="SSF56601">
    <property type="entry name" value="beta-lactamase/transpeptidase-like"/>
    <property type="match status" value="1"/>
</dbReference>
<evidence type="ECO:0000256" key="2">
    <source>
        <dbReference type="SAM" id="SignalP"/>
    </source>
</evidence>
<dbReference type="HOGENOM" id="CLU_022757_1_0_11"/>
<keyword evidence="1" id="KW-0472">Membrane</keyword>
<dbReference type="PANTHER" id="PTHR46825:SF9">
    <property type="entry name" value="BETA-LACTAMASE-RELATED DOMAIN-CONTAINING PROTEIN"/>
    <property type="match status" value="1"/>
</dbReference>
<evidence type="ECO:0000256" key="1">
    <source>
        <dbReference type="SAM" id="Phobius"/>
    </source>
</evidence>
<dbReference type="Proteomes" id="UP000000844">
    <property type="component" value="Chromosome"/>
</dbReference>
<keyword evidence="1" id="KW-0812">Transmembrane</keyword>
<dbReference type="STRING" id="446470.Snas_1671"/>
<dbReference type="PANTHER" id="PTHR46825">
    <property type="entry name" value="D-ALANYL-D-ALANINE-CARBOXYPEPTIDASE/ENDOPEPTIDASE AMPH"/>
    <property type="match status" value="1"/>
</dbReference>
<dbReference type="KEGG" id="sna:Snas_1671"/>
<feature type="transmembrane region" description="Helical" evidence="1">
    <location>
        <begin position="608"/>
        <end position="627"/>
    </location>
</feature>
<accession>D3PXB0</accession>
<sequence length="633" mass="67611">MSTMFTRAAGLAAVVALAAVTVAVPAHAKPDKEPDLSDVGSLVDKVAKEQLEEGEVPGAAVSIVSGGEEIYSQGYGYADIDDKTPVDPDTTGFYAASTAKLFTAAAVLQLEAKGKLDLDADVNEYLDFDIPDTHPGEPITVEHLLTHTSGFDPDYGMLGKSVTDAEELMSLRDSVVDYLPERVEPPGTVLAYDNYGVTLAGYIVERVSETPYDEYIRENVHKPLGMTGSTATQPHPDTIAKNLATGYRLDGDKQVTTPPNFDPWTPTGPGHVVTAADMSRFMIDQLSNDSLLGEGIPENMMKQHHTSHAGMPGIGYVYEEQPRNGQRVLAKDGDGMGFHNDMILLPEHDLGIFFAVNGDGGDGLDLAAIGEAVTDTYYPGDDVGKPTAVDDSDVSEYEGVYQGSRVSRHSIAKLRVVGQSRVIVTANADGTLTTSDKTLSTHADADSQKWVQTKPGFFREVDGRGTIAFEDGVLTGSTGQNQVYLKQAWYESPVLHLYLTAAALVAMLAGVIVLPIVALRRRGQSGPGKFSRLLGWLTSALAVAVVVGLYLLLSNRDVGIQMLWLGSPLVYAIMTAASVVVLGAAGMAVASVVSWLRGWWRVSGRVSYSLLSLAALTFASIAVTYNFTGPPFD</sequence>
<feature type="domain" description="Beta-lactamase-related" evidence="3">
    <location>
        <begin position="43"/>
        <end position="363"/>
    </location>
</feature>
<keyword evidence="2" id="KW-0732">Signal</keyword>
<keyword evidence="1" id="KW-1133">Transmembrane helix</keyword>
<dbReference type="InterPro" id="IPR012338">
    <property type="entry name" value="Beta-lactam/transpept-like"/>
</dbReference>
<dbReference type="InterPro" id="IPR001466">
    <property type="entry name" value="Beta-lactam-related"/>
</dbReference>
<dbReference type="EMBL" id="CP001778">
    <property type="protein sequence ID" value="ADD41373.1"/>
    <property type="molecule type" value="Genomic_DNA"/>
</dbReference>
<proteinExistence type="predicted"/>
<evidence type="ECO:0000259" key="3">
    <source>
        <dbReference type="Pfam" id="PF00144"/>
    </source>
</evidence>
<evidence type="ECO:0000313" key="4">
    <source>
        <dbReference type="EMBL" id="ADD41373.1"/>
    </source>
</evidence>
<dbReference type="AlphaFoldDB" id="D3PXB0"/>
<keyword evidence="5" id="KW-1185">Reference proteome</keyword>
<evidence type="ECO:0000313" key="5">
    <source>
        <dbReference type="Proteomes" id="UP000000844"/>
    </source>
</evidence>
<protein>
    <submittedName>
        <fullName evidence="4">Beta-lactamase</fullName>
    </submittedName>
</protein>
<dbReference type="eggNOG" id="COG1680">
    <property type="taxonomic scope" value="Bacteria"/>
</dbReference>
<reference evidence="4 5" key="1">
    <citation type="journal article" date="2009" name="Stand. Genomic Sci.">
        <title>Complete genome sequence of Stackebrandtia nassauensis type strain (LLR-40K-21).</title>
        <authorList>
            <person name="Munk C."/>
            <person name="Lapidus A."/>
            <person name="Copeland A."/>
            <person name="Jando M."/>
            <person name="Mayilraj S."/>
            <person name="Glavina Del Rio T."/>
            <person name="Nolan M."/>
            <person name="Chen F."/>
            <person name="Lucas S."/>
            <person name="Tice H."/>
            <person name="Cheng J.F."/>
            <person name="Han C."/>
            <person name="Detter J.C."/>
            <person name="Bruce D."/>
            <person name="Goodwin L."/>
            <person name="Chain P."/>
            <person name="Pitluck S."/>
            <person name="Goker M."/>
            <person name="Ovchinikova G."/>
            <person name="Pati A."/>
            <person name="Ivanova N."/>
            <person name="Mavromatis K."/>
            <person name="Chen A."/>
            <person name="Palaniappan K."/>
            <person name="Land M."/>
            <person name="Hauser L."/>
            <person name="Chang Y.J."/>
            <person name="Jeffries C.D."/>
            <person name="Bristow J."/>
            <person name="Eisen J.A."/>
            <person name="Markowitz V."/>
            <person name="Hugenholtz P."/>
            <person name="Kyrpides N.C."/>
            <person name="Klenk H.P."/>
        </authorList>
    </citation>
    <scope>NUCLEOTIDE SEQUENCE [LARGE SCALE GENOMIC DNA]</scope>
    <source>
        <strain evidence="5">DSM 44728 / CIP 108903 / NRRL B-16338 / NBRC 102104 / LLR-40K-21</strain>
    </source>
</reference>
<feature type="chain" id="PRO_5003048442" evidence="2">
    <location>
        <begin position="29"/>
        <end position="633"/>
    </location>
</feature>
<dbReference type="Pfam" id="PF00144">
    <property type="entry name" value="Beta-lactamase"/>
    <property type="match status" value="1"/>
</dbReference>
<organism evidence="4 5">
    <name type="scientific">Stackebrandtia nassauensis (strain DSM 44728 / CIP 108903 / NRRL B-16338 / NBRC 102104 / LLR-40K-21)</name>
    <dbReference type="NCBI Taxonomy" id="446470"/>
    <lineage>
        <taxon>Bacteria</taxon>
        <taxon>Bacillati</taxon>
        <taxon>Actinomycetota</taxon>
        <taxon>Actinomycetes</taxon>
        <taxon>Glycomycetales</taxon>
        <taxon>Glycomycetaceae</taxon>
        <taxon>Stackebrandtia</taxon>
    </lineage>
</organism>
<gene>
    <name evidence="4" type="ordered locus">Snas_1671</name>
</gene>
<feature type="signal peptide" evidence="2">
    <location>
        <begin position="1"/>
        <end position="28"/>
    </location>
</feature>
<feature type="transmembrane region" description="Helical" evidence="1">
    <location>
        <begin position="573"/>
        <end position="596"/>
    </location>
</feature>
<dbReference type="OrthoDB" id="4281716at2"/>
<feature type="transmembrane region" description="Helical" evidence="1">
    <location>
        <begin position="495"/>
        <end position="518"/>
    </location>
</feature>
<dbReference type="Gene3D" id="3.40.710.10">
    <property type="entry name" value="DD-peptidase/beta-lactamase superfamily"/>
    <property type="match status" value="1"/>
</dbReference>